<dbReference type="Pfam" id="PF06108">
    <property type="entry name" value="DUF952"/>
    <property type="match status" value="1"/>
</dbReference>
<dbReference type="AlphaFoldDB" id="A0A1M7T3A2"/>
<dbReference type="Proteomes" id="UP000184066">
    <property type="component" value="Unassembled WGS sequence"/>
</dbReference>
<dbReference type="PANTHER" id="PTHR34129">
    <property type="entry name" value="BLR1139 PROTEIN"/>
    <property type="match status" value="1"/>
</dbReference>
<dbReference type="InterPro" id="IPR009297">
    <property type="entry name" value="DUF952"/>
</dbReference>
<dbReference type="STRING" id="1189325.SAMN04488119_10481"/>
<reference evidence="2 3" key="1">
    <citation type="submission" date="2016-12" db="EMBL/GenBank/DDBJ databases">
        <authorList>
            <person name="Song W.-J."/>
            <person name="Kurnit D.M."/>
        </authorList>
    </citation>
    <scope>NUCLEOTIDE SEQUENCE [LARGE SCALE GENOMIC DNA]</scope>
    <source>
        <strain evidence="2 3">CGMCC 1.10808</strain>
    </source>
</reference>
<evidence type="ECO:0000313" key="3">
    <source>
        <dbReference type="Proteomes" id="UP000184066"/>
    </source>
</evidence>
<dbReference type="OrthoDB" id="9799937at2"/>
<protein>
    <submittedName>
        <fullName evidence="2">Uncharacterized conserved protein, DUF952 family</fullName>
    </submittedName>
</protein>
<proteinExistence type="predicted"/>
<dbReference type="RefSeq" id="WP_072747052.1">
    <property type="nucleotide sequence ID" value="NZ_FOHL01000004.1"/>
</dbReference>
<evidence type="ECO:0000313" key="2">
    <source>
        <dbReference type="EMBL" id="SHN65157.1"/>
    </source>
</evidence>
<sequence length="128" mass="13525">MTAGVIYKILRAEEWARLEAEGAFEGAPVDLADGYIHFSTAAQAPETARKHFAGAQGLVLAACDAAALGEALRWEPARGGDLFPHLYAPLPRAAVIWARPLPLGPDGAHRFPPEFPAPERAEGEAGAS</sequence>
<name>A0A1M7T3A2_9RHOB</name>
<dbReference type="Gene3D" id="3.20.170.20">
    <property type="entry name" value="Protein of unknown function DUF952"/>
    <property type="match status" value="1"/>
</dbReference>
<dbReference type="EMBL" id="FRDL01000004">
    <property type="protein sequence ID" value="SHN65157.1"/>
    <property type="molecule type" value="Genomic_DNA"/>
</dbReference>
<accession>A0A1M7T3A2</accession>
<gene>
    <name evidence="2" type="ORF">SAMN05216200_10481</name>
</gene>
<evidence type="ECO:0000256" key="1">
    <source>
        <dbReference type="SAM" id="MobiDB-lite"/>
    </source>
</evidence>
<keyword evidence="3" id="KW-1185">Reference proteome</keyword>
<organism evidence="2 3">
    <name type="scientific">Oceanicella actignis</name>
    <dbReference type="NCBI Taxonomy" id="1189325"/>
    <lineage>
        <taxon>Bacteria</taxon>
        <taxon>Pseudomonadati</taxon>
        <taxon>Pseudomonadota</taxon>
        <taxon>Alphaproteobacteria</taxon>
        <taxon>Rhodobacterales</taxon>
        <taxon>Paracoccaceae</taxon>
        <taxon>Oceanicella</taxon>
    </lineage>
</organism>
<dbReference type="SUPFAM" id="SSF56399">
    <property type="entry name" value="ADP-ribosylation"/>
    <property type="match status" value="1"/>
</dbReference>
<feature type="region of interest" description="Disordered" evidence="1">
    <location>
        <begin position="108"/>
        <end position="128"/>
    </location>
</feature>
<dbReference type="PANTHER" id="PTHR34129:SF1">
    <property type="entry name" value="DUF952 DOMAIN-CONTAINING PROTEIN"/>
    <property type="match status" value="1"/>
</dbReference>